<name>A0A084GC46_PSEDA</name>
<sequence>MDYDHYIQELTSDSVPQDRAERVIAEAVWAYMNRLADNACDLYEQRLKQRCQDQGQVYSANRQPRENFPLELFTKNIKTNKLDAAKWNATIQDYLASHMPEGMSPPDPNEEQDILNCLRVADQQINAAFPDEKNQGTSSHRHDDKLPDHELFAPAIPFIYYVASAAAMAVMTTAGLTLSTHLRRKRGPENIPRIPFDWDSSQGPGDSTVAIVGPWTGTGGSGGHPPSPPPPAPIPDMIPDRRRKRERREKKKRRQGDKDKRRKDRKDYYFGYVDRVEPAGAGYEIRVEAIAENSLSDEVFMRELEKLAVAAGGNPGFGRYRLALISIYVHSVPPAVEVGKWINFKVETKNKTLATTDSPDVSGAFTDGVSLLEALEPRFSIVNMRIECYFANNDGFVVQTDVNTITKDITANAFAILQAGFSTFNFVTEAIKNLLDMFMNKDKKEDEEPSDSGVNPSRFRHSGRVFNSDLTEMFANDFGYGRVGTRKATVCSHMIKGQGRVPILLSHWDADHFRIAKSFVAKYYSGSADDVTYRTWVAPGGDHIQGPVTHELAWNIEHHKKLLQWPSDIESLEVGNVGIVNCERNYQYQMPDKNNYGALALVIGRGNEILIYPGDANYESIPGISDWNHKVSTLIATHHGSTVALQGPRGSVGESIPIASSDQSYALFSYAQGNTYGHDIKTASKYYANAGYKLVDATAALKPQEDTFEITNFGGDFLSDNFLRASPENEPTKSNRPVAAATGGREILPGLQATSMPQPQPDWANSTQKQPPVQLSDENSAKQFPAQLTLGSIPGGAAPGPGQDDLLKYATRDEDGDIVIYDIMATKIVLERLPLCVPCNTDYPVTVQISCRDLEIRGVQPQDGFVPLVRFDVANGSEWVQGADAGQDGEPGNPGFAGGRVRLAVAGEWTRTGSGGSSPIRGFTIQYREGWGSSGQNGGNGLPGSNGVNGGVMAIGPTGKVSYSSDRPKAGGNGGNGGRGGDAGAPGTIADSEVLAVSSKWPGWEVIIDTGTPGTQSEYGKAGTAGKGGTGGPGGTGSKYTLAYTDSHGRMTGSNLEEAAMADGAHGRNGEDGKEFGRSAAQSKKARVNLKMVATEDDMLDQMAPADWRFYSD</sequence>
<dbReference type="InterPro" id="IPR036866">
    <property type="entry name" value="RibonucZ/Hydroxyglut_hydro"/>
</dbReference>
<dbReference type="RefSeq" id="XP_016644707.1">
    <property type="nucleotide sequence ID" value="XM_016785331.1"/>
</dbReference>
<dbReference type="VEuPathDB" id="FungiDB:SAPIO_CDS2255"/>
<reference evidence="2 3" key="1">
    <citation type="journal article" date="2014" name="Genome Announc.">
        <title>Draft genome sequence of the pathogenic fungus Scedosporium apiospermum.</title>
        <authorList>
            <person name="Vandeputte P."/>
            <person name="Ghamrawi S."/>
            <person name="Rechenmann M."/>
            <person name="Iltis A."/>
            <person name="Giraud S."/>
            <person name="Fleury M."/>
            <person name="Thornton C."/>
            <person name="Delhaes L."/>
            <person name="Meyer W."/>
            <person name="Papon N."/>
            <person name="Bouchara J.P."/>
        </authorList>
    </citation>
    <scope>NUCLEOTIDE SEQUENCE [LARGE SCALE GENOMIC DNA]</scope>
    <source>
        <strain evidence="2 3">IHEM 14462</strain>
    </source>
</reference>
<feature type="region of interest" description="Disordered" evidence="1">
    <location>
        <begin position="951"/>
        <end position="988"/>
    </location>
</feature>
<feature type="compositionally biased region" description="Basic residues" evidence="1">
    <location>
        <begin position="241"/>
        <end position="263"/>
    </location>
</feature>
<dbReference type="KEGG" id="sapo:SAPIO_CDS2255"/>
<feature type="compositionally biased region" description="Gly residues" evidence="1">
    <location>
        <begin position="971"/>
        <end position="984"/>
    </location>
</feature>
<protein>
    <submittedName>
        <fullName evidence="2">Uncharacterized protein</fullName>
    </submittedName>
</protein>
<dbReference type="AlphaFoldDB" id="A0A084GC46"/>
<evidence type="ECO:0000256" key="1">
    <source>
        <dbReference type="SAM" id="MobiDB-lite"/>
    </source>
</evidence>
<dbReference type="EMBL" id="JOWA01000086">
    <property type="protein sequence ID" value="KEZ44908.1"/>
    <property type="molecule type" value="Genomic_DNA"/>
</dbReference>
<gene>
    <name evidence="2" type="ORF">SAPIO_CDS2255</name>
</gene>
<keyword evidence="3" id="KW-1185">Reference proteome</keyword>
<dbReference type="GeneID" id="27721327"/>
<feature type="compositionally biased region" description="Polar residues" evidence="1">
    <location>
        <begin position="752"/>
        <end position="778"/>
    </location>
</feature>
<dbReference type="Proteomes" id="UP000028545">
    <property type="component" value="Unassembled WGS sequence"/>
</dbReference>
<feature type="region of interest" description="Disordered" evidence="1">
    <location>
        <begin position="750"/>
        <end position="778"/>
    </location>
</feature>
<feature type="compositionally biased region" description="Basic and acidic residues" evidence="1">
    <location>
        <begin position="1065"/>
        <end position="1077"/>
    </location>
</feature>
<feature type="region of interest" description="Disordered" evidence="1">
    <location>
        <begin position="187"/>
        <end position="263"/>
    </location>
</feature>
<feature type="compositionally biased region" description="Gly residues" evidence="1">
    <location>
        <begin position="1023"/>
        <end position="1036"/>
    </location>
</feature>
<dbReference type="Gene3D" id="3.60.15.10">
    <property type="entry name" value="Ribonuclease Z/Hydroxyacylglutathione hydrolase-like"/>
    <property type="match status" value="1"/>
</dbReference>
<accession>A0A084GC46</accession>
<dbReference type="OrthoDB" id="3235083at2759"/>
<feature type="compositionally biased region" description="Pro residues" evidence="1">
    <location>
        <begin position="225"/>
        <end position="236"/>
    </location>
</feature>
<organism evidence="2 3">
    <name type="scientific">Pseudallescheria apiosperma</name>
    <name type="common">Scedosporium apiospermum</name>
    <dbReference type="NCBI Taxonomy" id="563466"/>
    <lineage>
        <taxon>Eukaryota</taxon>
        <taxon>Fungi</taxon>
        <taxon>Dikarya</taxon>
        <taxon>Ascomycota</taxon>
        <taxon>Pezizomycotina</taxon>
        <taxon>Sordariomycetes</taxon>
        <taxon>Hypocreomycetidae</taxon>
        <taxon>Microascales</taxon>
        <taxon>Microascaceae</taxon>
        <taxon>Scedosporium</taxon>
    </lineage>
</organism>
<comment type="caution">
    <text evidence="2">The sequence shown here is derived from an EMBL/GenBank/DDBJ whole genome shotgun (WGS) entry which is preliminary data.</text>
</comment>
<feature type="region of interest" description="Disordered" evidence="1">
    <location>
        <begin position="1011"/>
        <end position="1036"/>
    </location>
</feature>
<evidence type="ECO:0000313" key="3">
    <source>
        <dbReference type="Proteomes" id="UP000028545"/>
    </source>
</evidence>
<proteinExistence type="predicted"/>
<dbReference type="HOGENOM" id="CLU_281452_0_0_1"/>
<evidence type="ECO:0000313" key="2">
    <source>
        <dbReference type="EMBL" id="KEZ44908.1"/>
    </source>
</evidence>
<feature type="region of interest" description="Disordered" evidence="1">
    <location>
        <begin position="1063"/>
        <end position="1083"/>
    </location>
</feature>
<dbReference type="OMA" id="HELAWNI"/>